<evidence type="ECO:0000313" key="2">
    <source>
        <dbReference type="Proteomes" id="UP000652198"/>
    </source>
</evidence>
<dbReference type="Proteomes" id="UP000652198">
    <property type="component" value="Unassembled WGS sequence"/>
</dbReference>
<proteinExistence type="predicted"/>
<protein>
    <recommendedName>
        <fullName evidence="3">Glycosyltransferase family 1 protein</fullName>
    </recommendedName>
</protein>
<name>A0ABX2C6X7_9BURK</name>
<gene>
    <name evidence="1" type="ORF">GNZ12_42010</name>
</gene>
<evidence type="ECO:0000313" key="1">
    <source>
        <dbReference type="EMBL" id="NPT47760.1"/>
    </source>
</evidence>
<dbReference type="EMBL" id="WOEY01000174">
    <property type="protein sequence ID" value="NPT47760.1"/>
    <property type="molecule type" value="Genomic_DNA"/>
</dbReference>
<dbReference type="RefSeq" id="WP_172318639.1">
    <property type="nucleotide sequence ID" value="NZ_WOEY01000174.1"/>
</dbReference>
<sequence length="411" mass="45482">MIAISDPVSAKRRIAVLLTGVPRGYARCVAPLRFLLEECEVAYHAVIREEFATPQALDELRDAYPGVTTIVVPTSESRKAVAPFEGKAVASTLVMMWHEIAYASARIADLASYQCVLRTRFDIYTHRQYLPEVRLQDGDVWLPSQMSWSGSNDMICLAAPREFAAYAGTYGRLVSIVAEGIVVPEAIMARSIAVAGLAESALDLYFLLYRDALFSGVDDAQLRVLAHVHPVLSTYKLGGRDDSPERRAREISEVESLSQHERGFPLYEVRNAGSNFYPVETDDRDGRAFRWMGVHAHMNVAISRRARSLSFVVHFHIAGWEISKLKVLADGYPLNLEVIAVDGFGRQRVSASLQGVALRRPWSKIGFSCGTFAIPSESGANPNDHRLLSVAIGVPVVDEGDDVEPHDRARR</sequence>
<keyword evidence="2" id="KW-1185">Reference proteome</keyword>
<organism evidence="1 2">
    <name type="scientific">Paraburkholderia solitsugae</name>
    <dbReference type="NCBI Taxonomy" id="2675748"/>
    <lineage>
        <taxon>Bacteria</taxon>
        <taxon>Pseudomonadati</taxon>
        <taxon>Pseudomonadota</taxon>
        <taxon>Betaproteobacteria</taxon>
        <taxon>Burkholderiales</taxon>
        <taxon>Burkholderiaceae</taxon>
        <taxon>Paraburkholderia</taxon>
    </lineage>
</organism>
<accession>A0ABX2C6X7</accession>
<reference evidence="1 2" key="1">
    <citation type="submission" date="2019-11" db="EMBL/GenBank/DDBJ databases">
        <title>Metabolism of dissolved organic matter in forest soils.</title>
        <authorList>
            <person name="Cyle K.T."/>
            <person name="Wilhelm R.C."/>
            <person name="Martinez C.E."/>
        </authorList>
    </citation>
    <scope>NUCLEOTIDE SEQUENCE [LARGE SCALE GENOMIC DNA]</scope>
    <source>
        <strain evidence="1 2">1N</strain>
    </source>
</reference>
<evidence type="ECO:0008006" key="3">
    <source>
        <dbReference type="Google" id="ProtNLM"/>
    </source>
</evidence>
<comment type="caution">
    <text evidence="1">The sequence shown here is derived from an EMBL/GenBank/DDBJ whole genome shotgun (WGS) entry which is preliminary data.</text>
</comment>